<accession>A0A7H4MIM5</accession>
<dbReference type="Proteomes" id="UP000254545">
    <property type="component" value="Unassembled WGS sequence"/>
</dbReference>
<reference evidence="1 2" key="1">
    <citation type="submission" date="2018-06" db="EMBL/GenBank/DDBJ databases">
        <authorList>
            <consortium name="Pathogen Informatics"/>
            <person name="Doyle S."/>
        </authorList>
    </citation>
    <scope>NUCLEOTIDE SEQUENCE [LARGE SCALE GENOMIC DNA]</scope>
    <source>
        <strain evidence="1 2">NCTC9177</strain>
    </source>
</reference>
<sequence>MLKWYWHLMPAIWHTRHSAICLFRLSWLLSVTLFFATGARAHRMNRALACFT</sequence>
<protein>
    <submittedName>
        <fullName evidence="1">Uncharacterized protein</fullName>
    </submittedName>
</protein>
<gene>
    <name evidence="1" type="ORF">NCTC9177_04067</name>
</gene>
<dbReference type="AlphaFoldDB" id="A0A7H4MIM5"/>
<evidence type="ECO:0000313" key="2">
    <source>
        <dbReference type="Proteomes" id="UP000254545"/>
    </source>
</evidence>
<name>A0A7H4MIM5_KLEVA</name>
<comment type="caution">
    <text evidence="1">The sequence shown here is derived from an EMBL/GenBank/DDBJ whole genome shotgun (WGS) entry which is preliminary data.</text>
</comment>
<dbReference type="EMBL" id="UGKR01000003">
    <property type="protein sequence ID" value="STS90175.1"/>
    <property type="molecule type" value="Genomic_DNA"/>
</dbReference>
<organism evidence="1 2">
    <name type="scientific">Klebsiella variicola</name>
    <dbReference type="NCBI Taxonomy" id="244366"/>
    <lineage>
        <taxon>Bacteria</taxon>
        <taxon>Pseudomonadati</taxon>
        <taxon>Pseudomonadota</taxon>
        <taxon>Gammaproteobacteria</taxon>
        <taxon>Enterobacterales</taxon>
        <taxon>Enterobacteriaceae</taxon>
        <taxon>Klebsiella/Raoultella group</taxon>
        <taxon>Klebsiella</taxon>
        <taxon>Klebsiella pneumoniae complex</taxon>
    </lineage>
</organism>
<evidence type="ECO:0000313" key="1">
    <source>
        <dbReference type="EMBL" id="STS90175.1"/>
    </source>
</evidence>
<proteinExistence type="predicted"/>